<dbReference type="AlphaFoldDB" id="A0A1H1Y462"/>
<dbReference type="Proteomes" id="UP000198859">
    <property type="component" value="Chromosome I"/>
</dbReference>
<evidence type="ECO:0000256" key="10">
    <source>
        <dbReference type="ARBA" id="ARBA00039401"/>
    </source>
</evidence>
<feature type="transmembrane region" description="Helical" evidence="11">
    <location>
        <begin position="21"/>
        <end position="40"/>
    </location>
</feature>
<evidence type="ECO:0000313" key="14">
    <source>
        <dbReference type="Proteomes" id="UP000198859"/>
    </source>
</evidence>
<dbReference type="Gene3D" id="1.10.287.130">
    <property type="match status" value="1"/>
</dbReference>
<keyword evidence="6" id="KW-0547">Nucleotide-binding</keyword>
<dbReference type="InterPro" id="IPR004358">
    <property type="entry name" value="Sig_transdc_His_kin-like_C"/>
</dbReference>
<dbReference type="EC" id="2.7.13.3" evidence="3"/>
<comment type="catalytic activity">
    <reaction evidence="1">
        <text>ATP + protein L-histidine = ADP + protein N-phospho-L-histidine.</text>
        <dbReference type="EC" id="2.7.13.3"/>
    </reaction>
</comment>
<dbReference type="InterPro" id="IPR036097">
    <property type="entry name" value="HisK_dim/P_sf"/>
</dbReference>
<keyword evidence="5" id="KW-0808">Transferase</keyword>
<dbReference type="GO" id="GO:0030295">
    <property type="term" value="F:protein kinase activator activity"/>
    <property type="evidence" value="ECO:0007669"/>
    <property type="project" value="TreeGrafter"/>
</dbReference>
<reference evidence="14" key="1">
    <citation type="submission" date="2016-10" db="EMBL/GenBank/DDBJ databases">
        <authorList>
            <person name="Varghese N."/>
            <person name="Submissions S."/>
        </authorList>
    </citation>
    <scope>NUCLEOTIDE SEQUENCE [LARGE SCALE GENOMIC DNA]</scope>
    <source>
        <strain evidence="14">DSM 22127</strain>
    </source>
</reference>
<feature type="transmembrane region" description="Helical" evidence="11">
    <location>
        <begin position="217"/>
        <end position="234"/>
    </location>
</feature>
<keyword evidence="11" id="KW-0812">Transmembrane</keyword>
<dbReference type="SMART" id="SM00387">
    <property type="entry name" value="HATPase_c"/>
    <property type="match status" value="1"/>
</dbReference>
<organism evidence="13 14">
    <name type="scientific">Nocardioides scoriae</name>
    <dbReference type="NCBI Taxonomy" id="642780"/>
    <lineage>
        <taxon>Bacteria</taxon>
        <taxon>Bacillati</taxon>
        <taxon>Actinomycetota</taxon>
        <taxon>Actinomycetes</taxon>
        <taxon>Propionibacteriales</taxon>
        <taxon>Nocardioidaceae</taxon>
        <taxon>Nocardioides</taxon>
    </lineage>
</organism>
<comment type="subcellular location">
    <subcellularLocation>
        <location evidence="2">Cell membrane</location>
    </subcellularLocation>
</comment>
<evidence type="ECO:0000256" key="4">
    <source>
        <dbReference type="ARBA" id="ARBA00022553"/>
    </source>
</evidence>
<accession>A0A1H1Y462</accession>
<dbReference type="Pfam" id="PF02518">
    <property type="entry name" value="HATPase_c"/>
    <property type="match status" value="1"/>
</dbReference>
<dbReference type="Pfam" id="PF08448">
    <property type="entry name" value="PAS_4"/>
    <property type="match status" value="1"/>
</dbReference>
<dbReference type="PRINTS" id="PR00344">
    <property type="entry name" value="BCTRLSENSOR"/>
</dbReference>
<dbReference type="InterPro" id="IPR035965">
    <property type="entry name" value="PAS-like_dom_sf"/>
</dbReference>
<dbReference type="Gene3D" id="3.30.450.20">
    <property type="entry name" value="PAS domain"/>
    <property type="match status" value="1"/>
</dbReference>
<dbReference type="STRING" id="642780.SAMN04488570_3707"/>
<evidence type="ECO:0000256" key="3">
    <source>
        <dbReference type="ARBA" id="ARBA00012438"/>
    </source>
</evidence>
<dbReference type="EMBL" id="LT629757">
    <property type="protein sequence ID" value="SDT16223.1"/>
    <property type="molecule type" value="Genomic_DNA"/>
</dbReference>
<dbReference type="GO" id="GO:0005886">
    <property type="term" value="C:plasma membrane"/>
    <property type="evidence" value="ECO:0007669"/>
    <property type="project" value="UniProtKB-SubCell"/>
</dbReference>
<keyword evidence="9" id="KW-0902">Two-component regulatory system</keyword>
<dbReference type="RefSeq" id="WP_091732801.1">
    <property type="nucleotide sequence ID" value="NZ_LT629757.1"/>
</dbReference>
<dbReference type="InterPro" id="IPR005467">
    <property type="entry name" value="His_kinase_dom"/>
</dbReference>
<dbReference type="GO" id="GO:0005524">
    <property type="term" value="F:ATP binding"/>
    <property type="evidence" value="ECO:0007669"/>
    <property type="project" value="UniProtKB-KW"/>
</dbReference>
<dbReference type="PANTHER" id="PTHR42878">
    <property type="entry name" value="TWO-COMPONENT HISTIDINE KINASE"/>
    <property type="match status" value="1"/>
</dbReference>
<protein>
    <recommendedName>
        <fullName evidence="10">Sensor-like histidine kinase SenX3</fullName>
        <ecNumber evidence="3">2.7.13.3</ecNumber>
    </recommendedName>
</protein>
<name>A0A1H1Y462_9ACTN</name>
<evidence type="ECO:0000256" key="1">
    <source>
        <dbReference type="ARBA" id="ARBA00000085"/>
    </source>
</evidence>
<sequence length="698" mass="73410">MASAVSTGSGMPAGLTGRGQAVRWVLLVAATWLAADLGYATFREEFATSLVWPLSGVALVWAATGSRTTWPVDAVLLVAATSLALEAAGATTGRAAMGALQVVVQALVYQLLMLRWAPSVWGSGGTRRLSRLPDLGAFLGAVLLSSLAASAVRVLGLGLIPTPDLADALLVTVRSTCWSVAIAAVVLQAGPGVAAALRDHDVATTVASWAPRSGRHLVEVVLLVVITVAVYAVVFSRRQPLPVTFLLTLPTVWAGLRLHPVTAVVHAAASGVGAVTFTLLGSGVFARLDDPRFGAALSQALLVALVVTALSLSCVMSERTEALERAQRSEAFSAQRATLLAAILEQIREGIVVVQEDRTVVIRNPAGMHLLGLDGPQEDAAEDIGGVLYDLHGEAVPRDRRPIARALAGSEVVGENYVVRGPTLSGARVMEISASPLPGAEGQRQALVTFRDVTLVREREDNLASFAGVVAHDLNNPLTVVSGWAESLAESFGEGPVGPEDGRAMTSRILGAAAHMRRFIDDLLSYTVARDQSLTPQDLDLSEVAEEVARLRRDGAARPRIEVQPGIRVRADVVLVRQLVDNLMGNAVKYVAPQTRPRISLSARTVGEMVEVCVEDNGIGVPVNLRERIFETFVRAHGDAYGGTGLGLGICRRVVQRHGGEIHVEEGPDGVGSRFVFTLPRSASPGASPGVAQPTSAP</sequence>
<feature type="domain" description="Histidine kinase" evidence="12">
    <location>
        <begin position="469"/>
        <end position="683"/>
    </location>
</feature>
<dbReference type="GO" id="GO:0000156">
    <property type="term" value="F:phosphorelay response regulator activity"/>
    <property type="evidence" value="ECO:0007669"/>
    <property type="project" value="TreeGrafter"/>
</dbReference>
<feature type="transmembrane region" description="Helical" evidence="11">
    <location>
        <begin position="135"/>
        <end position="158"/>
    </location>
</feature>
<feature type="transmembrane region" description="Helical" evidence="11">
    <location>
        <begin position="263"/>
        <end position="286"/>
    </location>
</feature>
<dbReference type="InterPro" id="IPR036890">
    <property type="entry name" value="HATPase_C_sf"/>
</dbReference>
<evidence type="ECO:0000256" key="6">
    <source>
        <dbReference type="ARBA" id="ARBA00022741"/>
    </source>
</evidence>
<proteinExistence type="predicted"/>
<keyword evidence="14" id="KW-1185">Reference proteome</keyword>
<dbReference type="SUPFAM" id="SSF47384">
    <property type="entry name" value="Homodimeric domain of signal transducing histidine kinase"/>
    <property type="match status" value="1"/>
</dbReference>
<keyword evidence="11" id="KW-0472">Membrane</keyword>
<keyword evidence="11" id="KW-1133">Transmembrane helix</keyword>
<dbReference type="InterPro" id="IPR050351">
    <property type="entry name" value="BphY/WalK/GraS-like"/>
</dbReference>
<dbReference type="OrthoDB" id="5241402at2"/>
<feature type="transmembrane region" description="Helical" evidence="11">
    <location>
        <begin position="292"/>
        <end position="315"/>
    </location>
</feature>
<dbReference type="GO" id="GO:0000155">
    <property type="term" value="F:phosphorelay sensor kinase activity"/>
    <property type="evidence" value="ECO:0007669"/>
    <property type="project" value="InterPro"/>
</dbReference>
<keyword evidence="7" id="KW-0418">Kinase</keyword>
<gene>
    <name evidence="13" type="ORF">SAMN04488570_3707</name>
</gene>
<evidence type="ECO:0000256" key="5">
    <source>
        <dbReference type="ARBA" id="ARBA00022679"/>
    </source>
</evidence>
<evidence type="ECO:0000256" key="9">
    <source>
        <dbReference type="ARBA" id="ARBA00023012"/>
    </source>
</evidence>
<evidence type="ECO:0000259" key="12">
    <source>
        <dbReference type="PROSITE" id="PS50109"/>
    </source>
</evidence>
<keyword evidence="8" id="KW-0067">ATP-binding</keyword>
<evidence type="ECO:0000256" key="11">
    <source>
        <dbReference type="SAM" id="Phobius"/>
    </source>
</evidence>
<dbReference type="Pfam" id="PF00512">
    <property type="entry name" value="HisKA"/>
    <property type="match status" value="1"/>
</dbReference>
<dbReference type="SUPFAM" id="SSF55785">
    <property type="entry name" value="PYP-like sensor domain (PAS domain)"/>
    <property type="match status" value="1"/>
</dbReference>
<keyword evidence="4" id="KW-0597">Phosphoprotein</keyword>
<evidence type="ECO:0000256" key="2">
    <source>
        <dbReference type="ARBA" id="ARBA00004236"/>
    </source>
</evidence>
<dbReference type="InterPro" id="IPR003594">
    <property type="entry name" value="HATPase_dom"/>
</dbReference>
<evidence type="ECO:0000256" key="7">
    <source>
        <dbReference type="ARBA" id="ARBA00022777"/>
    </source>
</evidence>
<dbReference type="PANTHER" id="PTHR42878:SF7">
    <property type="entry name" value="SENSOR HISTIDINE KINASE GLRK"/>
    <property type="match status" value="1"/>
</dbReference>
<dbReference type="Gene3D" id="3.30.565.10">
    <property type="entry name" value="Histidine kinase-like ATPase, C-terminal domain"/>
    <property type="match status" value="1"/>
</dbReference>
<feature type="transmembrane region" description="Helical" evidence="11">
    <location>
        <begin position="178"/>
        <end position="197"/>
    </location>
</feature>
<dbReference type="SUPFAM" id="SSF55874">
    <property type="entry name" value="ATPase domain of HSP90 chaperone/DNA topoisomerase II/histidine kinase"/>
    <property type="match status" value="1"/>
</dbReference>
<evidence type="ECO:0000313" key="13">
    <source>
        <dbReference type="EMBL" id="SDT16223.1"/>
    </source>
</evidence>
<dbReference type="SMART" id="SM00388">
    <property type="entry name" value="HisKA"/>
    <property type="match status" value="1"/>
</dbReference>
<dbReference type="GO" id="GO:0007234">
    <property type="term" value="P:osmosensory signaling via phosphorelay pathway"/>
    <property type="evidence" value="ECO:0007669"/>
    <property type="project" value="TreeGrafter"/>
</dbReference>
<dbReference type="PROSITE" id="PS50109">
    <property type="entry name" value="HIS_KIN"/>
    <property type="match status" value="1"/>
</dbReference>
<evidence type="ECO:0000256" key="8">
    <source>
        <dbReference type="ARBA" id="ARBA00022840"/>
    </source>
</evidence>
<dbReference type="CDD" id="cd00082">
    <property type="entry name" value="HisKA"/>
    <property type="match status" value="1"/>
</dbReference>
<dbReference type="InterPro" id="IPR003661">
    <property type="entry name" value="HisK_dim/P_dom"/>
</dbReference>
<dbReference type="InterPro" id="IPR013656">
    <property type="entry name" value="PAS_4"/>
</dbReference>